<gene>
    <name evidence="1" type="ORF">T235_03710</name>
</gene>
<sequence length="51" mass="5559">MKVKIVNTSRHPLPEYATPLSAGVDVRAFLDAPVTLGPLERRLIPTGLYIA</sequence>
<accession>W2D3K8</accession>
<feature type="non-terminal residue" evidence="1">
    <location>
        <position position="51"/>
    </location>
</feature>
<proteinExistence type="predicted"/>
<evidence type="ECO:0000313" key="1">
    <source>
        <dbReference type="EMBL" id="ETK13267.1"/>
    </source>
</evidence>
<name>W2D3K8_9BACT</name>
<dbReference type="InterPro" id="IPR036157">
    <property type="entry name" value="dUTPase-like_sf"/>
</dbReference>
<dbReference type="Gene3D" id="2.70.40.10">
    <property type="match status" value="1"/>
</dbReference>
<dbReference type="AlphaFoldDB" id="W2D3K8"/>
<protein>
    <recommendedName>
        <fullName evidence="3">dUTP diphosphatase</fullName>
    </recommendedName>
</protein>
<dbReference type="EMBL" id="AYYF01000695">
    <property type="protein sequence ID" value="ETK13267.1"/>
    <property type="molecule type" value="Genomic_DNA"/>
</dbReference>
<evidence type="ECO:0008006" key="3">
    <source>
        <dbReference type="Google" id="ProtNLM"/>
    </source>
</evidence>
<organism evidence="1 2">
    <name type="scientific">Tannerella sp. oral taxon BU063 isolate Cell 8/11</name>
    <dbReference type="NCBI Taxonomy" id="1411915"/>
    <lineage>
        <taxon>Bacteria</taxon>
        <taxon>Pseudomonadati</taxon>
        <taxon>Bacteroidota</taxon>
        <taxon>Bacteroidia</taxon>
        <taxon>Bacteroidales</taxon>
        <taxon>Tannerellaceae</taxon>
        <taxon>Tannerella</taxon>
    </lineage>
</organism>
<evidence type="ECO:0000313" key="2">
    <source>
        <dbReference type="Proteomes" id="UP000034980"/>
    </source>
</evidence>
<dbReference type="SUPFAM" id="SSF51283">
    <property type="entry name" value="dUTPase-like"/>
    <property type="match status" value="1"/>
</dbReference>
<reference evidence="1 2" key="1">
    <citation type="submission" date="2013-11" db="EMBL/GenBank/DDBJ databases">
        <title>Single cell genomics of uncultured Tannerella BU063 (oral taxon 286).</title>
        <authorList>
            <person name="Beall C.J."/>
            <person name="Campbell A.G."/>
            <person name="Griffen A.L."/>
            <person name="Podar M."/>
            <person name="Leys E.J."/>
        </authorList>
    </citation>
    <scope>NUCLEOTIDE SEQUENCE [LARGE SCALE GENOMIC DNA]</scope>
    <source>
        <strain evidence="1">Cell 8/11</strain>
    </source>
</reference>
<comment type="caution">
    <text evidence="1">The sequence shown here is derived from an EMBL/GenBank/DDBJ whole genome shotgun (WGS) entry which is preliminary data.</text>
</comment>
<dbReference type="Proteomes" id="UP000034980">
    <property type="component" value="Unassembled WGS sequence"/>
</dbReference>